<proteinExistence type="predicted"/>
<organism evidence="2">
    <name type="scientific">mine drainage metagenome</name>
    <dbReference type="NCBI Taxonomy" id="410659"/>
    <lineage>
        <taxon>unclassified sequences</taxon>
        <taxon>metagenomes</taxon>
        <taxon>ecological metagenomes</taxon>
    </lineage>
</organism>
<sequence length="151" mass="16372">MEERRGRLGGQGVEGVPFPVQQGHVLRAALDHVADRHDEGWMQQGQIGYRHVEDAEAVAGLQVRNHREAEGPGRVVEPLMSPGPGTGGQSGLEGRVGRGQDWNTRQTNRRRHEGRHPMPEPDHAPAPRPARILSQDARGASPFSVGPSATP</sequence>
<comment type="caution">
    <text evidence="2">The sequence shown here is derived from an EMBL/GenBank/DDBJ whole genome shotgun (WGS) entry which is preliminary data.</text>
</comment>
<feature type="compositionally biased region" description="Basic and acidic residues" evidence="1">
    <location>
        <begin position="115"/>
        <end position="125"/>
    </location>
</feature>
<evidence type="ECO:0000256" key="1">
    <source>
        <dbReference type="SAM" id="MobiDB-lite"/>
    </source>
</evidence>
<name>A0A1J5PET1_9ZZZZ</name>
<dbReference type="AlphaFoldDB" id="A0A1J5PET1"/>
<reference evidence="2" key="1">
    <citation type="submission" date="2016-10" db="EMBL/GenBank/DDBJ databases">
        <title>Sequence of Gallionella enrichment culture.</title>
        <authorList>
            <person name="Poehlein A."/>
            <person name="Muehling M."/>
            <person name="Daniel R."/>
        </authorList>
    </citation>
    <scope>NUCLEOTIDE SEQUENCE</scope>
</reference>
<accession>A0A1J5PET1</accession>
<dbReference type="EMBL" id="MLJW01006884">
    <property type="protein sequence ID" value="OIQ66028.1"/>
    <property type="molecule type" value="Genomic_DNA"/>
</dbReference>
<feature type="region of interest" description="Disordered" evidence="1">
    <location>
        <begin position="65"/>
        <end position="151"/>
    </location>
</feature>
<evidence type="ECO:0000313" key="2">
    <source>
        <dbReference type="EMBL" id="OIQ66028.1"/>
    </source>
</evidence>
<protein>
    <submittedName>
        <fullName evidence="2">Uncharacterized protein</fullName>
    </submittedName>
</protein>
<gene>
    <name evidence="2" type="ORF">GALL_524080</name>
</gene>